<evidence type="ECO:0000256" key="1">
    <source>
        <dbReference type="ARBA" id="ARBA00008950"/>
    </source>
</evidence>
<dbReference type="EMBL" id="CP017641">
    <property type="protein sequence ID" value="APZ94040.1"/>
    <property type="molecule type" value="Genomic_DNA"/>
</dbReference>
<dbReference type="InterPro" id="IPR011152">
    <property type="entry name" value="Pesterase_MJ0912"/>
</dbReference>
<dbReference type="Gene3D" id="3.60.21.10">
    <property type="match status" value="1"/>
</dbReference>
<dbReference type="GO" id="GO:0005737">
    <property type="term" value="C:cytoplasm"/>
    <property type="evidence" value="ECO:0007669"/>
    <property type="project" value="TreeGrafter"/>
</dbReference>
<evidence type="ECO:0000313" key="5">
    <source>
        <dbReference type="Proteomes" id="UP000187735"/>
    </source>
</evidence>
<dbReference type="SUPFAM" id="SSF56300">
    <property type="entry name" value="Metallo-dependent phosphatases"/>
    <property type="match status" value="1"/>
</dbReference>
<dbReference type="KEGG" id="fmr:Fuma_03661"/>
<dbReference type="PANTHER" id="PTHR42850:SF2">
    <property type="entry name" value="BLL5683 PROTEIN"/>
    <property type="match status" value="1"/>
</dbReference>
<dbReference type="InterPro" id="IPR024654">
    <property type="entry name" value="Calcineurin-like_PHP_lpxH"/>
</dbReference>
<gene>
    <name evidence="4" type="ORF">Fuma_03661</name>
</gene>
<dbReference type="Pfam" id="PF12850">
    <property type="entry name" value="Metallophos_2"/>
    <property type="match status" value="1"/>
</dbReference>
<feature type="domain" description="Calcineurin-like phosphoesterase" evidence="3">
    <location>
        <begin position="1"/>
        <end position="199"/>
    </location>
</feature>
<comment type="cofactor">
    <cofactor evidence="2">
        <name>a divalent metal cation</name>
        <dbReference type="ChEBI" id="CHEBI:60240"/>
    </cofactor>
</comment>
<organism evidence="4 5">
    <name type="scientific">Fuerstiella marisgermanici</name>
    <dbReference type="NCBI Taxonomy" id="1891926"/>
    <lineage>
        <taxon>Bacteria</taxon>
        <taxon>Pseudomonadati</taxon>
        <taxon>Planctomycetota</taxon>
        <taxon>Planctomycetia</taxon>
        <taxon>Planctomycetales</taxon>
        <taxon>Planctomycetaceae</taxon>
        <taxon>Fuerstiella</taxon>
    </lineage>
</organism>
<keyword evidence="5" id="KW-1185">Reference proteome</keyword>
<reference evidence="4 5" key="1">
    <citation type="journal article" date="2016" name="Front. Microbiol.">
        <title>Fuerstia marisgermanicae gen. nov., sp. nov., an Unusual Member of the Phylum Planctomycetes from the German Wadden Sea.</title>
        <authorList>
            <person name="Kohn T."/>
            <person name="Heuer A."/>
            <person name="Jogler M."/>
            <person name="Vollmers J."/>
            <person name="Boedeker C."/>
            <person name="Bunk B."/>
            <person name="Rast P."/>
            <person name="Borchert D."/>
            <person name="Glockner I."/>
            <person name="Freese H.M."/>
            <person name="Klenk H.P."/>
            <person name="Overmann J."/>
            <person name="Kaster A.K."/>
            <person name="Rohde M."/>
            <person name="Wiegand S."/>
            <person name="Jogler C."/>
        </authorList>
    </citation>
    <scope>NUCLEOTIDE SEQUENCE [LARGE SCALE GENOMIC DNA]</scope>
    <source>
        <strain evidence="4 5">NH11</strain>
    </source>
</reference>
<dbReference type="GO" id="GO:0046872">
    <property type="term" value="F:metal ion binding"/>
    <property type="evidence" value="ECO:0007669"/>
    <property type="project" value="UniProtKB-KW"/>
</dbReference>
<keyword evidence="2" id="KW-0479">Metal-binding</keyword>
<dbReference type="RefSeq" id="WP_077025407.1">
    <property type="nucleotide sequence ID" value="NZ_CP017641.1"/>
</dbReference>
<evidence type="ECO:0000256" key="2">
    <source>
        <dbReference type="RuleBase" id="RU362039"/>
    </source>
</evidence>
<dbReference type="InterPro" id="IPR029052">
    <property type="entry name" value="Metallo-depent_PP-like"/>
</dbReference>
<name>A0A1P8WJ04_9PLAN</name>
<comment type="similarity">
    <text evidence="1 2">Belongs to the metallophosphoesterase superfamily. YfcE family.</text>
</comment>
<proteinExistence type="inferred from homology"/>
<protein>
    <recommendedName>
        <fullName evidence="2">Phosphoesterase</fullName>
        <ecNumber evidence="2">3.1.4.-</ecNumber>
    </recommendedName>
</protein>
<sequence length="249" mass="27515">MKILLIADIHSNWPALSAIDESFDQCIFLGDAVDYATEPAACIDWVQQNASYCVRGNHDHSVAQRVSVTLGGTFRQMASSMRPLHFEQLNDKHLTWLAQLPVTQHITIGDHSFLLVHATPRDPMDEYIANGREGERSSDQADAKTQWQARLAHVDVDFVCVGHTHIPVDLQLDGCRVINPGSVGQPRDGDPRASYAVIEDGEVEIRRVEYDIDRTVSHMRSSGVPDSVVRKADLILRSGGNPNPQSVSG</sequence>
<dbReference type="OrthoDB" id="9800565at2"/>
<evidence type="ECO:0000259" key="3">
    <source>
        <dbReference type="Pfam" id="PF12850"/>
    </source>
</evidence>
<dbReference type="STRING" id="1891926.Fuma_03661"/>
<dbReference type="PANTHER" id="PTHR42850">
    <property type="entry name" value="METALLOPHOSPHOESTERASE"/>
    <property type="match status" value="1"/>
</dbReference>
<dbReference type="InterPro" id="IPR050126">
    <property type="entry name" value="Ap4A_hydrolase"/>
</dbReference>
<dbReference type="InterPro" id="IPR000979">
    <property type="entry name" value="Phosphodiesterase_MJ0936/Vps29"/>
</dbReference>
<dbReference type="Proteomes" id="UP000187735">
    <property type="component" value="Chromosome"/>
</dbReference>
<accession>A0A1P8WJ04</accession>
<dbReference type="PIRSF" id="PIRSF000883">
    <property type="entry name" value="Pesterase_MJ0912"/>
    <property type="match status" value="1"/>
</dbReference>
<dbReference type="GO" id="GO:0016791">
    <property type="term" value="F:phosphatase activity"/>
    <property type="evidence" value="ECO:0007669"/>
    <property type="project" value="TreeGrafter"/>
</dbReference>
<evidence type="ECO:0000313" key="4">
    <source>
        <dbReference type="EMBL" id="APZ94040.1"/>
    </source>
</evidence>
<dbReference type="AlphaFoldDB" id="A0A1P8WJ04"/>
<dbReference type="EC" id="3.1.4.-" evidence="2"/>
<dbReference type="NCBIfam" id="TIGR00040">
    <property type="entry name" value="yfcE"/>
    <property type="match status" value="1"/>
</dbReference>